<sequence>MEKKNESLDKSIKKARGISFAKDVNFKPAGVSLKKDGQTLTANLGFMVAFSTYEVRLEVEELKKIFPDSDTLDILTSQCKNTEAQRDKLSFRNEDLLYVTITTLEGNSDVKDMVIVREAKLKNTVAIFLLAKVLKKTQGKPLLKDGVRCTSLHKDQQTDAETDFEGFDDP</sequence>
<dbReference type="Pfam" id="PF15006">
    <property type="entry name" value="DUF4517"/>
    <property type="match status" value="1"/>
</dbReference>
<dbReference type="InterPro" id="IPR026794">
    <property type="entry name" value="ADISSP"/>
</dbReference>
<dbReference type="AlphaFoldDB" id="A0A6U3ATN8"/>
<dbReference type="EMBL" id="HBIV01035436">
    <property type="protein sequence ID" value="CAE0673609.1"/>
    <property type="molecule type" value="Transcribed_RNA"/>
</dbReference>
<reference evidence="3" key="1">
    <citation type="submission" date="2021-01" db="EMBL/GenBank/DDBJ databases">
        <authorList>
            <person name="Corre E."/>
            <person name="Pelletier E."/>
            <person name="Niang G."/>
            <person name="Scheremetjew M."/>
            <person name="Finn R."/>
            <person name="Kale V."/>
            <person name="Holt S."/>
            <person name="Cochrane G."/>
            <person name="Meng A."/>
            <person name="Brown T."/>
            <person name="Cohen L."/>
        </authorList>
    </citation>
    <scope>NUCLEOTIDE SEQUENCE</scope>
    <source>
        <strain evidence="3">CCCM811</strain>
    </source>
</reference>
<proteinExistence type="inferred from homology"/>
<evidence type="ECO:0000256" key="2">
    <source>
        <dbReference type="ARBA" id="ARBA00035300"/>
    </source>
</evidence>
<protein>
    <recommendedName>
        <fullName evidence="2">Adipose-secreted signaling protein</fullName>
    </recommendedName>
</protein>
<accession>A0A6U3ATN8</accession>
<name>A0A6U3ATN8_9EUKA</name>
<evidence type="ECO:0000256" key="1">
    <source>
        <dbReference type="ARBA" id="ARBA00035018"/>
    </source>
</evidence>
<evidence type="ECO:0000313" key="3">
    <source>
        <dbReference type="EMBL" id="CAE0673609.1"/>
    </source>
</evidence>
<organism evidence="3">
    <name type="scientific">Lotharella globosa</name>
    <dbReference type="NCBI Taxonomy" id="91324"/>
    <lineage>
        <taxon>Eukaryota</taxon>
        <taxon>Sar</taxon>
        <taxon>Rhizaria</taxon>
        <taxon>Cercozoa</taxon>
        <taxon>Chlorarachniophyceae</taxon>
        <taxon>Lotharella</taxon>
    </lineage>
</organism>
<dbReference type="PANTHER" id="PTHR13287">
    <property type="entry name" value="ADIPOSE-SECRETED SIGNALING PROTEIN"/>
    <property type="match status" value="1"/>
</dbReference>
<dbReference type="PANTHER" id="PTHR13287:SF2">
    <property type="entry name" value="ADIPOSE-SECRETED SIGNALING PROTEIN"/>
    <property type="match status" value="1"/>
</dbReference>
<comment type="similarity">
    <text evidence="1">Belongs to the ADISSP family.</text>
</comment>
<gene>
    <name evidence="3" type="ORF">LGLO00237_LOCUS25314</name>
</gene>